<dbReference type="PANTHER" id="PTHR21443:SF0">
    <property type="entry name" value="CONSERVED OLIGOMERIC GOLGI COMPLEX SUBUNIT 7"/>
    <property type="match status" value="1"/>
</dbReference>
<sequence length="946" mass="102159">MTSTDLLASLESHEDVVSWINGALEPDQLIDDGAPMELTELDRRVSSLVGALEIASEDTSANVERLIDDISRSATRLTYDLHFMRDGALSLQSILQNVETKSKASAAAETNAALERLHFLDTAKRNMEAAREVLREAESWGTLESDVTSLLGEKNYEKAAERLSEASNSMAVFENTPEYESRRALMVSLQNQLEAALSSALVAAVSSQDVAVCRNYFGIFSNIQREAEFRNYYYGSRRASLLEMWQNAMLRDAEGVDSAPAGQTFSVFLPTFYASFLSTLQTERTSIPAIFPDPQQTLSTLISSTLSALQPTFSQLLAAVSAFHGPRALRELISAYRATEDFALSVDKIFEKLGFSSLIAAAPATDGTRGHARRRSTSRMSMSMSRRMPPHRSSEGGTTFPTLPILDWDTDLFGPFADFQADYASLERRLLDDALASALQSTPRPTTGADYARVLRERAVDVFGAAEDAVVRCNAFTHGYGAAGLVQSVDHLASAFAEASRSEIVSRSSGEANAAGAADSGSEADLADLDYTAEDWAEIQALLHLLEAVRALLDRMLSFEGKLRGNVIQMSIYLRAARQDSGVFGSHATGTTRGALQVLMQSTLNSAELHILLESVDPEPPASTQPAPSVPPSPDARRMSFMGTVPLSPLMGTPAPSPPLLTGSRSAISTLAQACQVALQDTILGPLYAHLTAYPTLPLWAAPDPSAKNSGAGGATNAVHVPTFSLSPSTIMARVAEGLLSLPRLFEVYADDDALAVSLETLPFVGERFLRALAEPAQSPPTGPPELRSRRTASIALLPGQQVQAPPQPQEIQDMHFSPEAVTAAWLASLTRTLLARLTRSVLPKIPRLTPAGAAQLSADLGWLANIVEALNADWAPLRRWRKWIDMSDVDGKRKATESTPSGDNTGDVEKDAEEDAEDVEADTDEEGDSEMQILRIVAKLRAWSA</sequence>
<dbReference type="GO" id="GO:0017119">
    <property type="term" value="C:Golgi transport complex"/>
    <property type="evidence" value="ECO:0007669"/>
    <property type="project" value="InterPro"/>
</dbReference>
<feature type="compositionally biased region" description="Pro residues" evidence="10">
    <location>
        <begin position="618"/>
        <end position="634"/>
    </location>
</feature>
<evidence type="ECO:0000256" key="6">
    <source>
        <dbReference type="ARBA" id="ARBA00023034"/>
    </source>
</evidence>
<evidence type="ECO:0000256" key="5">
    <source>
        <dbReference type="ARBA" id="ARBA00022927"/>
    </source>
</evidence>
<gene>
    <name evidence="11" type="ORF">DAEQUDRAFT_695387</name>
</gene>
<dbReference type="AlphaFoldDB" id="A0A165N5E4"/>
<name>A0A165N5E4_9APHY</name>
<feature type="region of interest" description="Disordered" evidence="10">
    <location>
        <begin position="617"/>
        <end position="641"/>
    </location>
</feature>
<dbReference type="GO" id="GO:0007030">
    <property type="term" value="P:Golgi organization"/>
    <property type="evidence" value="ECO:0007669"/>
    <property type="project" value="TreeGrafter"/>
</dbReference>
<keyword evidence="6" id="KW-0333">Golgi apparatus</keyword>
<comment type="similarity">
    <text evidence="2">Belongs to the COG7 family.</text>
</comment>
<dbReference type="OrthoDB" id="249612at2759"/>
<evidence type="ECO:0000256" key="7">
    <source>
        <dbReference type="ARBA" id="ARBA00023136"/>
    </source>
</evidence>
<dbReference type="PANTHER" id="PTHR21443">
    <property type="entry name" value="CONSERVED OLIGOMERIC GOLGI COMPLEX COMPONENT 7"/>
    <property type="match status" value="1"/>
</dbReference>
<evidence type="ECO:0000313" key="11">
    <source>
        <dbReference type="EMBL" id="KZT66540.1"/>
    </source>
</evidence>
<protein>
    <recommendedName>
        <fullName evidence="3">Conserved oligomeric Golgi complex subunit 7</fullName>
    </recommendedName>
    <alternativeName>
        <fullName evidence="8">Component of oligomeric Golgi complex 7</fullName>
    </alternativeName>
</protein>
<reference evidence="11 12" key="1">
    <citation type="journal article" date="2016" name="Mol. Biol. Evol.">
        <title>Comparative Genomics of Early-Diverging Mushroom-Forming Fungi Provides Insights into the Origins of Lignocellulose Decay Capabilities.</title>
        <authorList>
            <person name="Nagy L.G."/>
            <person name="Riley R."/>
            <person name="Tritt A."/>
            <person name="Adam C."/>
            <person name="Daum C."/>
            <person name="Floudas D."/>
            <person name="Sun H."/>
            <person name="Yadav J.S."/>
            <person name="Pangilinan J."/>
            <person name="Larsson K.H."/>
            <person name="Matsuura K."/>
            <person name="Barry K."/>
            <person name="Labutti K."/>
            <person name="Kuo R."/>
            <person name="Ohm R.A."/>
            <person name="Bhattacharya S.S."/>
            <person name="Shirouzu T."/>
            <person name="Yoshinaga Y."/>
            <person name="Martin F.M."/>
            <person name="Grigoriev I.V."/>
            <person name="Hibbett D.S."/>
        </authorList>
    </citation>
    <scope>NUCLEOTIDE SEQUENCE [LARGE SCALE GENOMIC DNA]</scope>
    <source>
        <strain evidence="11 12">L-15889</strain>
    </source>
</reference>
<feature type="compositionally biased region" description="Low complexity" evidence="10">
    <location>
        <begin position="378"/>
        <end position="387"/>
    </location>
</feature>
<organism evidence="11 12">
    <name type="scientific">Daedalea quercina L-15889</name>
    <dbReference type="NCBI Taxonomy" id="1314783"/>
    <lineage>
        <taxon>Eukaryota</taxon>
        <taxon>Fungi</taxon>
        <taxon>Dikarya</taxon>
        <taxon>Basidiomycota</taxon>
        <taxon>Agaricomycotina</taxon>
        <taxon>Agaricomycetes</taxon>
        <taxon>Polyporales</taxon>
        <taxon>Fomitopsis</taxon>
    </lineage>
</organism>
<dbReference type="Pfam" id="PF10191">
    <property type="entry name" value="COG7"/>
    <property type="match status" value="2"/>
</dbReference>
<dbReference type="Proteomes" id="UP000076727">
    <property type="component" value="Unassembled WGS sequence"/>
</dbReference>
<dbReference type="EMBL" id="KV429087">
    <property type="protein sequence ID" value="KZT66540.1"/>
    <property type="molecule type" value="Genomic_DNA"/>
</dbReference>
<keyword evidence="7" id="KW-0472">Membrane</keyword>
<accession>A0A165N5E4</accession>
<evidence type="ECO:0000256" key="8">
    <source>
        <dbReference type="ARBA" id="ARBA00031345"/>
    </source>
</evidence>
<feature type="coiled-coil region" evidence="9">
    <location>
        <begin position="120"/>
        <end position="176"/>
    </location>
</feature>
<comment type="subcellular location">
    <subcellularLocation>
        <location evidence="1">Golgi apparatus membrane</location>
        <topology evidence="1">Peripheral membrane protein</topology>
    </subcellularLocation>
</comment>
<evidence type="ECO:0000256" key="1">
    <source>
        <dbReference type="ARBA" id="ARBA00004395"/>
    </source>
</evidence>
<feature type="region of interest" description="Disordered" evidence="10">
    <location>
        <begin position="366"/>
        <end position="396"/>
    </location>
</feature>
<dbReference type="STRING" id="1314783.A0A165N5E4"/>
<feature type="compositionally biased region" description="Acidic residues" evidence="10">
    <location>
        <begin position="911"/>
        <end position="930"/>
    </location>
</feature>
<feature type="region of interest" description="Disordered" evidence="10">
    <location>
        <begin position="890"/>
        <end position="931"/>
    </location>
</feature>
<dbReference type="GO" id="GO:0000139">
    <property type="term" value="C:Golgi membrane"/>
    <property type="evidence" value="ECO:0007669"/>
    <property type="project" value="UniProtKB-SubCell"/>
</dbReference>
<dbReference type="GO" id="GO:0006890">
    <property type="term" value="P:retrograde vesicle-mediated transport, Golgi to endoplasmic reticulum"/>
    <property type="evidence" value="ECO:0007669"/>
    <property type="project" value="TreeGrafter"/>
</dbReference>
<evidence type="ECO:0000256" key="4">
    <source>
        <dbReference type="ARBA" id="ARBA00022448"/>
    </source>
</evidence>
<evidence type="ECO:0000313" key="12">
    <source>
        <dbReference type="Proteomes" id="UP000076727"/>
    </source>
</evidence>
<proteinExistence type="inferred from homology"/>
<keyword evidence="9" id="KW-0175">Coiled coil</keyword>
<evidence type="ECO:0000256" key="10">
    <source>
        <dbReference type="SAM" id="MobiDB-lite"/>
    </source>
</evidence>
<dbReference type="GO" id="GO:0006886">
    <property type="term" value="P:intracellular protein transport"/>
    <property type="evidence" value="ECO:0007669"/>
    <property type="project" value="InterPro"/>
</dbReference>
<keyword evidence="5" id="KW-0653">Protein transport</keyword>
<evidence type="ECO:0000256" key="3">
    <source>
        <dbReference type="ARBA" id="ARBA00020984"/>
    </source>
</evidence>
<keyword evidence="12" id="KW-1185">Reference proteome</keyword>
<dbReference type="InterPro" id="IPR019335">
    <property type="entry name" value="COG7"/>
</dbReference>
<evidence type="ECO:0000256" key="9">
    <source>
        <dbReference type="SAM" id="Coils"/>
    </source>
</evidence>
<evidence type="ECO:0000256" key="2">
    <source>
        <dbReference type="ARBA" id="ARBA00005831"/>
    </source>
</evidence>
<keyword evidence="4" id="KW-0813">Transport</keyword>